<name>A0A562CZJ5_9GAMM</name>
<reference evidence="2 3" key="1">
    <citation type="submission" date="2019-07" db="EMBL/GenBank/DDBJ databases">
        <title>Genome sequencing of lignin-degrading bacterial isolates.</title>
        <authorList>
            <person name="Gladden J."/>
        </authorList>
    </citation>
    <scope>NUCLEOTIDE SEQUENCE [LARGE SCALE GENOMIC DNA]</scope>
    <source>
        <strain evidence="2 3">J19</strain>
    </source>
</reference>
<evidence type="ECO:0000259" key="1">
    <source>
        <dbReference type="Pfam" id="PF12697"/>
    </source>
</evidence>
<proteinExistence type="predicted"/>
<evidence type="ECO:0000313" key="3">
    <source>
        <dbReference type="Proteomes" id="UP000321583"/>
    </source>
</evidence>
<dbReference type="Gene3D" id="3.40.50.1820">
    <property type="entry name" value="alpha/beta hydrolase"/>
    <property type="match status" value="1"/>
</dbReference>
<comment type="caution">
    <text evidence="2">The sequence shown here is derived from an EMBL/GenBank/DDBJ whole genome shotgun (WGS) entry which is preliminary data.</text>
</comment>
<dbReference type="InterPro" id="IPR050266">
    <property type="entry name" value="AB_hydrolase_sf"/>
</dbReference>
<feature type="domain" description="AB hydrolase-1" evidence="1">
    <location>
        <begin position="93"/>
        <end position="309"/>
    </location>
</feature>
<dbReference type="PANTHER" id="PTHR43798">
    <property type="entry name" value="MONOACYLGLYCEROL LIPASE"/>
    <property type="match status" value="1"/>
</dbReference>
<organism evidence="2 3">
    <name type="scientific">Pseudoxanthomonas taiwanensis J19</name>
    <dbReference type="NCBI Taxonomy" id="935569"/>
    <lineage>
        <taxon>Bacteria</taxon>
        <taxon>Pseudomonadati</taxon>
        <taxon>Pseudomonadota</taxon>
        <taxon>Gammaproteobacteria</taxon>
        <taxon>Lysobacterales</taxon>
        <taxon>Lysobacteraceae</taxon>
        <taxon>Pseudoxanthomonas</taxon>
    </lineage>
</organism>
<dbReference type="EMBL" id="VLJS01000124">
    <property type="protein sequence ID" value="TWH02728.1"/>
    <property type="molecule type" value="Genomic_DNA"/>
</dbReference>
<gene>
    <name evidence="2" type="ORF">L613_000900000090</name>
</gene>
<dbReference type="PANTHER" id="PTHR43798:SF33">
    <property type="entry name" value="HYDROLASE, PUTATIVE (AFU_ORTHOLOGUE AFUA_2G14860)-RELATED"/>
    <property type="match status" value="1"/>
</dbReference>
<dbReference type="InterPro" id="IPR029058">
    <property type="entry name" value="AB_hydrolase_fold"/>
</dbReference>
<dbReference type="InterPro" id="IPR000073">
    <property type="entry name" value="AB_hydrolase_1"/>
</dbReference>
<dbReference type="SUPFAM" id="SSF53474">
    <property type="entry name" value="alpha/beta-Hydrolases"/>
    <property type="match status" value="1"/>
</dbReference>
<dbReference type="GO" id="GO:0016020">
    <property type="term" value="C:membrane"/>
    <property type="evidence" value="ECO:0007669"/>
    <property type="project" value="TreeGrafter"/>
</dbReference>
<accession>A0A562CZJ5</accession>
<dbReference type="RefSeq" id="WP_261793191.1">
    <property type="nucleotide sequence ID" value="NZ_VLJS01000124.1"/>
</dbReference>
<dbReference type="AlphaFoldDB" id="A0A562CZJ5"/>
<dbReference type="Pfam" id="PF12697">
    <property type="entry name" value="Abhydrolase_6"/>
    <property type="match status" value="1"/>
</dbReference>
<evidence type="ECO:0000313" key="2">
    <source>
        <dbReference type="EMBL" id="TWH02728.1"/>
    </source>
</evidence>
<keyword evidence="3" id="KW-1185">Reference proteome</keyword>
<protein>
    <submittedName>
        <fullName evidence="2">Lysophospholipase</fullName>
    </submittedName>
</protein>
<sequence>MDAAKPSSLPQKSTIVRKSGVPRPLRWAFRAGSWLAPRTTVRHASRLFATPLPSSRSRALAAPCDDARIGQVESGGHVLTTYTWGDPALQPYVLFAHGWSSFGLRCRPWVEPLRAAGYAVVAFDLPGHGRNPPCQTNLPACAAALADVARRQRWMAAAHWLAALGFGLALTRQHGPAAALVAHSMGGAAAVLALREGVRAGRVVLLAPAADMREAGHRFGRTIGLSPPLVARMFERFERQIGIAVDQLAAHLHLPALGVPALVVHDVEDEDVPWEEGERYARLWPGARLLSTRGLGHHRIASEPQVVEAALRFLRGEAVGERVVSSPNLPFGLA</sequence>
<dbReference type="Proteomes" id="UP000321583">
    <property type="component" value="Unassembled WGS sequence"/>
</dbReference>